<dbReference type="Proteomes" id="UP000294882">
    <property type="component" value="Unassembled WGS sequence"/>
</dbReference>
<dbReference type="GO" id="GO:0009052">
    <property type="term" value="P:pentose-phosphate shunt, non-oxidative branch"/>
    <property type="evidence" value="ECO:0007669"/>
    <property type="project" value="TreeGrafter"/>
</dbReference>
<organism evidence="6 8">
    <name type="scientific">Metamycoplasma hyosynoviae</name>
    <dbReference type="NCBI Taxonomy" id="29559"/>
    <lineage>
        <taxon>Bacteria</taxon>
        <taxon>Bacillati</taxon>
        <taxon>Mycoplasmatota</taxon>
        <taxon>Mycoplasmoidales</taxon>
        <taxon>Metamycoplasmataceae</taxon>
        <taxon>Metamycoplasma</taxon>
    </lineage>
</organism>
<dbReference type="GO" id="GO:0019316">
    <property type="term" value="P:D-allose catabolic process"/>
    <property type="evidence" value="ECO:0007669"/>
    <property type="project" value="TreeGrafter"/>
</dbReference>
<reference evidence="4 7" key="1">
    <citation type="submission" date="2014-06" db="EMBL/GenBank/DDBJ databases">
        <title>The Whole Genome Sequence of Mycoplasma hyosynoviae strain ATCC 27095.</title>
        <authorList>
            <person name="Calcutt M.J."/>
            <person name="Foecking M.F."/>
        </authorList>
    </citation>
    <scope>NUCLEOTIDE SEQUENCE [LARGE SCALE GENOMIC DNA]</scope>
    <source>
        <strain evidence="4 7">M60</strain>
    </source>
</reference>
<dbReference type="Gene3D" id="3.40.1400.10">
    <property type="entry name" value="Sugar-phosphate isomerase, RpiB/LacA/LacB"/>
    <property type="match status" value="1"/>
</dbReference>
<dbReference type="NCBIfam" id="NF004051">
    <property type="entry name" value="PRK05571.1"/>
    <property type="match status" value="1"/>
</dbReference>
<evidence type="ECO:0000256" key="2">
    <source>
        <dbReference type="PIRSR" id="PIRSR005384-1"/>
    </source>
</evidence>
<dbReference type="PANTHER" id="PTHR30345:SF0">
    <property type="entry name" value="DNA DAMAGE-REPAIR_TOLERATION PROTEIN DRT102"/>
    <property type="match status" value="1"/>
</dbReference>
<dbReference type="PANTHER" id="PTHR30345">
    <property type="entry name" value="RIBOSE-5-PHOSPHATE ISOMERASE B"/>
    <property type="match status" value="1"/>
</dbReference>
<dbReference type="EMBL" id="JASBCP010000003">
    <property type="protein sequence ID" value="MDI3048039.1"/>
    <property type="molecule type" value="Genomic_DNA"/>
</dbReference>
<feature type="active site" description="Proton donor" evidence="2">
    <location>
        <position position="104"/>
    </location>
</feature>
<feature type="binding site" evidence="3">
    <location>
        <position position="115"/>
    </location>
    <ligand>
        <name>D-ribulose 5-phosphate</name>
        <dbReference type="ChEBI" id="CHEBI:58121"/>
    </ligand>
</feature>
<evidence type="ECO:0000313" key="5">
    <source>
        <dbReference type="EMBL" id="MDI3048039.1"/>
    </source>
</evidence>
<feature type="binding site" evidence="3">
    <location>
        <begin position="10"/>
        <end position="11"/>
    </location>
    <ligand>
        <name>D-ribulose 5-phosphate</name>
        <dbReference type="ChEBI" id="CHEBI:58121"/>
    </ligand>
</feature>
<evidence type="ECO:0000313" key="4">
    <source>
        <dbReference type="EMBL" id="ASI53761.1"/>
    </source>
</evidence>
<dbReference type="NCBIfam" id="TIGR00689">
    <property type="entry name" value="rpiB_lacA_lacB"/>
    <property type="match status" value="1"/>
</dbReference>
<feature type="binding site" evidence="3">
    <location>
        <begin position="72"/>
        <end position="76"/>
    </location>
    <ligand>
        <name>D-ribulose 5-phosphate</name>
        <dbReference type="ChEBI" id="CHEBI:58121"/>
    </ligand>
</feature>
<dbReference type="OrthoDB" id="1778624at2"/>
<accession>A0A063YGH4</accession>
<comment type="similarity">
    <text evidence="1">Belongs to the LacAB/RpiB family.</text>
</comment>
<feature type="active site" description="Proton acceptor" evidence="2">
    <location>
        <position position="71"/>
    </location>
</feature>
<evidence type="ECO:0000256" key="1">
    <source>
        <dbReference type="ARBA" id="ARBA00008754"/>
    </source>
</evidence>
<dbReference type="Proteomes" id="UP001233782">
    <property type="component" value="Unassembled WGS sequence"/>
</dbReference>
<gene>
    <name evidence="6" type="ORF">JN03_0518</name>
    <name evidence="4" type="ORF">MHSN_00850</name>
    <name evidence="5" type="ORF">QJ129_02080</name>
</gene>
<evidence type="ECO:0000313" key="8">
    <source>
        <dbReference type="Proteomes" id="UP000294882"/>
    </source>
</evidence>
<dbReference type="KEGG" id="mhyv:MHSN_00850"/>
<dbReference type="GO" id="GO:0004751">
    <property type="term" value="F:ribose-5-phosphate isomerase activity"/>
    <property type="evidence" value="ECO:0007669"/>
    <property type="project" value="TreeGrafter"/>
</dbReference>
<name>A0A063YGH4_9BACT</name>
<evidence type="ECO:0000313" key="6">
    <source>
        <dbReference type="EMBL" id="TDU96841.1"/>
    </source>
</evidence>
<dbReference type="Proteomes" id="UP000264882">
    <property type="component" value="Chromosome"/>
</dbReference>
<reference evidence="5" key="3">
    <citation type="submission" date="2023-04" db="EMBL/GenBank/DDBJ databases">
        <title>Genomes of recent Mycoplasma hyosynoviae isolates 2023.</title>
        <authorList>
            <person name="Spergser J."/>
        </authorList>
    </citation>
    <scope>NUCLEOTIDE SEQUENCE</scope>
    <source>
        <strain evidence="5">SN1J23N</strain>
    </source>
</reference>
<feature type="binding site" evidence="3">
    <location>
        <position position="105"/>
    </location>
    <ligand>
        <name>D-ribulose 5-phosphate</name>
        <dbReference type="ChEBI" id="CHEBI:58121"/>
    </ligand>
</feature>
<evidence type="ECO:0000313" key="7">
    <source>
        <dbReference type="Proteomes" id="UP000264882"/>
    </source>
</evidence>
<keyword evidence="7" id="KW-1185">Reference proteome</keyword>
<keyword evidence="6" id="KW-0413">Isomerase</keyword>
<protein>
    <submittedName>
        <fullName evidence="4 6">Ribose 5-phosphate isomerase</fullName>
    </submittedName>
    <submittedName>
        <fullName evidence="5">RpiB/LacA/LacB family sugar-phosphate isomerase</fullName>
    </submittedName>
</protein>
<dbReference type="EMBL" id="SOCH01000004">
    <property type="protein sequence ID" value="TDU96841.1"/>
    <property type="molecule type" value="Genomic_DNA"/>
</dbReference>
<dbReference type="RefSeq" id="WP_036440409.1">
    <property type="nucleotide sequence ID" value="NZ_CP008748.1"/>
</dbReference>
<sequence>MKKTIYITSDHGGHSTKTKIIELLKQEGYEVKNFGSQDEETKLSYAEVGLEFANIFKKESKNSNNLFVALCGSGIGISIALNRFKQIRCARVTSEEEAKLAKLHNDANILCFGGRLMLAEEAIKLFHIWETTEYEGGRHESRIKVLSEHGE</sequence>
<dbReference type="AlphaFoldDB" id="A0A063YGH4"/>
<dbReference type="InterPro" id="IPR036569">
    <property type="entry name" value="RpiB_LacA_LacB_sf"/>
</dbReference>
<reference evidence="6 8" key="2">
    <citation type="submission" date="2019-03" db="EMBL/GenBank/DDBJ databases">
        <title>Genomic Encyclopedia of Archaeal and Bacterial Type Strains, Phase II (KMG-II): from individual species to whole genera.</title>
        <authorList>
            <person name="Goeker M."/>
        </authorList>
    </citation>
    <scope>NUCLEOTIDE SEQUENCE [LARGE SCALE GENOMIC DNA]</scope>
    <source>
        <strain evidence="6 8">ATCC 25591</strain>
    </source>
</reference>
<evidence type="ECO:0000256" key="3">
    <source>
        <dbReference type="PIRSR" id="PIRSR005384-2"/>
    </source>
</evidence>
<dbReference type="EMBL" id="CP008748">
    <property type="protein sequence ID" value="ASI53761.1"/>
    <property type="molecule type" value="Genomic_DNA"/>
</dbReference>
<dbReference type="InterPro" id="IPR003500">
    <property type="entry name" value="RpiB_LacA_LacB"/>
</dbReference>
<dbReference type="SUPFAM" id="SSF89623">
    <property type="entry name" value="Ribose/Galactose isomerase RpiB/AlsB"/>
    <property type="match status" value="1"/>
</dbReference>
<dbReference type="Pfam" id="PF02502">
    <property type="entry name" value="LacAB_rpiB"/>
    <property type="match status" value="1"/>
</dbReference>
<dbReference type="PIRSF" id="PIRSF005384">
    <property type="entry name" value="RpiB_LacA_B"/>
    <property type="match status" value="1"/>
</dbReference>
<feature type="binding site" evidence="3">
    <location>
        <position position="142"/>
    </location>
    <ligand>
        <name>D-ribulose 5-phosphate</name>
        <dbReference type="ChEBI" id="CHEBI:58121"/>
    </ligand>
</feature>
<feature type="binding site" evidence="3">
    <location>
        <position position="138"/>
    </location>
    <ligand>
        <name>D-ribulose 5-phosphate</name>
        <dbReference type="ChEBI" id="CHEBI:58121"/>
    </ligand>
</feature>
<proteinExistence type="inferred from homology"/>